<dbReference type="PANTHER" id="PTHR33573">
    <property type="entry name" value="CASP-LIKE PROTEIN 4A4"/>
    <property type="match status" value="1"/>
</dbReference>
<evidence type="ECO:0000256" key="5">
    <source>
        <dbReference type="ARBA" id="ARBA00022692"/>
    </source>
</evidence>
<protein>
    <recommendedName>
        <fullName evidence="8">CASP-like protein</fullName>
    </recommendedName>
</protein>
<dbReference type="EMBL" id="KV023060">
    <property type="protein sequence ID" value="KZV13997.1"/>
    <property type="molecule type" value="Genomic_DNA"/>
</dbReference>
<dbReference type="EMBL" id="KV018516">
    <property type="protein sequence ID" value="KZV16886.1"/>
    <property type="molecule type" value="Genomic_DNA"/>
</dbReference>
<comment type="caution">
    <text evidence="8">Lacks conserved residue(s) required for the propagation of feature annotation.</text>
</comment>
<evidence type="ECO:0000256" key="6">
    <source>
        <dbReference type="ARBA" id="ARBA00022989"/>
    </source>
</evidence>
<dbReference type="InterPro" id="IPR006702">
    <property type="entry name" value="CASP_dom"/>
</dbReference>
<dbReference type="AlphaFoldDB" id="A0A2Z6ZXK9"/>
<accession>A0A2Z6ZXK9</accession>
<evidence type="ECO:0000256" key="9">
    <source>
        <dbReference type="SAM" id="MobiDB-lite"/>
    </source>
</evidence>
<evidence type="ECO:0000313" key="13">
    <source>
        <dbReference type="Proteomes" id="UP000250235"/>
    </source>
</evidence>
<organism evidence="11 13">
    <name type="scientific">Dorcoceras hygrometricum</name>
    <dbReference type="NCBI Taxonomy" id="472368"/>
    <lineage>
        <taxon>Eukaryota</taxon>
        <taxon>Viridiplantae</taxon>
        <taxon>Streptophyta</taxon>
        <taxon>Embryophyta</taxon>
        <taxon>Tracheophyta</taxon>
        <taxon>Spermatophyta</taxon>
        <taxon>Magnoliopsida</taxon>
        <taxon>eudicotyledons</taxon>
        <taxon>Gunneridae</taxon>
        <taxon>Pentapetalae</taxon>
        <taxon>asterids</taxon>
        <taxon>lamiids</taxon>
        <taxon>Lamiales</taxon>
        <taxon>Gesneriaceae</taxon>
        <taxon>Didymocarpoideae</taxon>
        <taxon>Trichosporeae</taxon>
        <taxon>Loxocarpinae</taxon>
        <taxon>Dorcoceras</taxon>
    </lineage>
</organism>
<feature type="compositionally biased region" description="Polar residues" evidence="9">
    <location>
        <begin position="60"/>
        <end position="69"/>
    </location>
</feature>
<evidence type="ECO:0000256" key="4">
    <source>
        <dbReference type="ARBA" id="ARBA00022475"/>
    </source>
</evidence>
<feature type="region of interest" description="Disordered" evidence="9">
    <location>
        <begin position="1"/>
        <end position="114"/>
    </location>
</feature>
<dbReference type="GO" id="GO:0005886">
    <property type="term" value="C:plasma membrane"/>
    <property type="evidence" value="ECO:0007669"/>
    <property type="project" value="UniProtKB-SubCell"/>
</dbReference>
<evidence type="ECO:0000256" key="8">
    <source>
        <dbReference type="RuleBase" id="RU361233"/>
    </source>
</evidence>
<comment type="subunit">
    <text evidence="3 8">Homodimer and heterodimers.</text>
</comment>
<feature type="transmembrane region" description="Helical" evidence="8">
    <location>
        <begin position="136"/>
        <end position="154"/>
    </location>
</feature>
<dbReference type="PANTHER" id="PTHR33573:SF38">
    <property type="entry name" value="CASP-LIKE PROTEIN 4A1"/>
    <property type="match status" value="1"/>
</dbReference>
<comment type="subcellular location">
    <subcellularLocation>
        <location evidence="1 8">Cell membrane</location>
        <topology evidence="1 8">Multi-pass membrane protein</topology>
    </subcellularLocation>
</comment>
<evidence type="ECO:0000256" key="7">
    <source>
        <dbReference type="ARBA" id="ARBA00023136"/>
    </source>
</evidence>
<gene>
    <name evidence="12" type="ORF">F511_37838</name>
    <name evidence="11" type="ORF">F511_44648</name>
</gene>
<comment type="similarity">
    <text evidence="2 8">Belongs to the Casparian strip membrane proteins (CASP) family.</text>
</comment>
<reference evidence="11" key="2">
    <citation type="submission" date="2016-02" db="EMBL/GenBank/DDBJ databases">
        <authorList>
            <person name="Alioto T."/>
            <person name="Alioto T."/>
        </authorList>
    </citation>
    <scope>NUCLEOTIDE SEQUENCE</scope>
</reference>
<keyword evidence="13" id="KW-1185">Reference proteome</keyword>
<feature type="compositionally biased region" description="Low complexity" evidence="9">
    <location>
        <begin position="48"/>
        <end position="59"/>
    </location>
</feature>
<feature type="domain" description="Casparian strip membrane protein" evidence="10">
    <location>
        <begin position="130"/>
        <end position="266"/>
    </location>
</feature>
<proteinExistence type="inferred from homology"/>
<dbReference type="Pfam" id="PF04535">
    <property type="entry name" value="CASP_dom"/>
    <property type="match status" value="1"/>
</dbReference>
<evidence type="ECO:0000256" key="1">
    <source>
        <dbReference type="ARBA" id="ARBA00004651"/>
    </source>
</evidence>
<name>A0A2Z6ZXK9_9LAMI</name>
<dbReference type="Proteomes" id="UP000250235">
    <property type="component" value="Unassembled WGS sequence"/>
</dbReference>
<keyword evidence="6 8" id="KW-1133">Transmembrane helix</keyword>
<evidence type="ECO:0000313" key="11">
    <source>
        <dbReference type="EMBL" id="KZV13997.1"/>
    </source>
</evidence>
<evidence type="ECO:0000256" key="2">
    <source>
        <dbReference type="ARBA" id="ARBA00007651"/>
    </source>
</evidence>
<keyword evidence="5 8" id="KW-0812">Transmembrane</keyword>
<evidence type="ECO:0000313" key="12">
    <source>
        <dbReference type="EMBL" id="KZV16886.1"/>
    </source>
</evidence>
<keyword evidence="7 8" id="KW-0472">Membrane</keyword>
<evidence type="ECO:0000256" key="3">
    <source>
        <dbReference type="ARBA" id="ARBA00011489"/>
    </source>
</evidence>
<reference evidence="11 13" key="1">
    <citation type="journal article" date="2015" name="Proc. Natl. Acad. Sci. U.S.A.">
        <title>The resurrection genome of Boea hygrometrica: A blueprint for survival of dehydration.</title>
        <authorList>
            <person name="Xiao L."/>
            <person name="Yang G."/>
            <person name="Zhang L."/>
            <person name="Yang X."/>
            <person name="Zhao S."/>
            <person name="Ji Z."/>
            <person name="Zhou Q."/>
            <person name="Hu M."/>
            <person name="Wang Y."/>
            <person name="Chen M."/>
            <person name="Xu Y."/>
            <person name="Jin H."/>
            <person name="Xiao X."/>
            <person name="Hu G."/>
            <person name="Bao F."/>
            <person name="Hu Y."/>
            <person name="Wan P."/>
            <person name="Li L."/>
            <person name="Deng X."/>
            <person name="Kuang T."/>
            <person name="Xiang C."/>
            <person name="Zhu J.K."/>
            <person name="Oliver M.J."/>
            <person name="He Y."/>
        </authorList>
    </citation>
    <scope>NUCLEOTIDE SEQUENCE [LARGE SCALE GENOMIC DNA]</scope>
    <source>
        <strain evidence="13">cv. XS01</strain>
    </source>
</reference>
<dbReference type="OrthoDB" id="672180at2759"/>
<feature type="transmembrane region" description="Helical" evidence="8">
    <location>
        <begin position="257"/>
        <end position="279"/>
    </location>
</feature>
<sequence length="284" mass="31140">METQSKQRAPADSSSGPGSGSPPLSPLHELTLPKYPSPISHRKSGEHISLSPPRSSISSDRTTVDQGSSPERDKPYSPEIRPPVAAVSRPATEQPVGVATKTGREEGEGGGARKVRPSLSILRSADRRKLVKRAALGSRIFGFLFCLVSLSVMAADRKQGWALDSFDRYKEFRYCISVNIIGFVYSGAQAMDLSLDLITGKYAVQRRKQLRYYFDFAFDQVIAYLLISASSSATVRIDDWQLNWGKDKFPDMATASVSMSFLAFLALAFSSLISGYTLYTSTSM</sequence>
<keyword evidence="4 8" id="KW-1003">Cell membrane</keyword>
<evidence type="ECO:0000259" key="10">
    <source>
        <dbReference type="Pfam" id="PF04535"/>
    </source>
</evidence>